<evidence type="ECO:0000313" key="3">
    <source>
        <dbReference type="Proteomes" id="UP000176897"/>
    </source>
</evidence>
<dbReference type="AlphaFoldDB" id="A0A1F7URL0"/>
<dbReference type="InterPro" id="IPR036397">
    <property type="entry name" value="RNaseH_sf"/>
</dbReference>
<dbReference type="SUPFAM" id="SSF53098">
    <property type="entry name" value="Ribonuclease H-like"/>
    <property type="match status" value="1"/>
</dbReference>
<dbReference type="InterPro" id="IPR001584">
    <property type="entry name" value="Integrase_cat-core"/>
</dbReference>
<sequence length="260" mass="30509">MVCPGSWLRPFHLPEPATTSSHQAHPPRVRIIVYEAKLKYNYGPKKMKLYLKDQCGVEVSTTAIYKYFKKRRLIKKPQRKQAWYTPMKEPFVSTKPGENVQLDVKYVPGEDKSWNYQFRFTDTFTNMQYAVDCMDKSAASTIYAFRLARRSFPFDITGIQTDNGSEFRGMFALLLQRMSIAHRFIPKRSAPWNGKVERANRSVDDEFYLNTGKPWKTLAEYTRWYNHERYHLGKGMHGLTPYQKYQNYLTLIAKSVTPQG</sequence>
<dbReference type="GO" id="GO:0015074">
    <property type="term" value="P:DNA integration"/>
    <property type="evidence" value="ECO:0007669"/>
    <property type="project" value="InterPro"/>
</dbReference>
<gene>
    <name evidence="2" type="ORF">A3B21_03065</name>
</gene>
<comment type="caution">
    <text evidence="2">The sequence shown here is derived from an EMBL/GenBank/DDBJ whole genome shotgun (WGS) entry which is preliminary data.</text>
</comment>
<dbReference type="PROSITE" id="PS50994">
    <property type="entry name" value="INTEGRASE"/>
    <property type="match status" value="1"/>
</dbReference>
<dbReference type="Proteomes" id="UP000176897">
    <property type="component" value="Unassembled WGS sequence"/>
</dbReference>
<organism evidence="2 3">
    <name type="scientific">Candidatus Uhrbacteria bacterium RIFCSPLOWO2_01_FULL_47_24</name>
    <dbReference type="NCBI Taxonomy" id="1802401"/>
    <lineage>
        <taxon>Bacteria</taxon>
        <taxon>Candidatus Uhriibacteriota</taxon>
    </lineage>
</organism>
<proteinExistence type="predicted"/>
<dbReference type="InterPro" id="IPR012337">
    <property type="entry name" value="RNaseH-like_sf"/>
</dbReference>
<feature type="domain" description="Integrase catalytic" evidence="1">
    <location>
        <begin position="92"/>
        <end position="249"/>
    </location>
</feature>
<dbReference type="Gene3D" id="3.30.420.10">
    <property type="entry name" value="Ribonuclease H-like superfamily/Ribonuclease H"/>
    <property type="match status" value="1"/>
</dbReference>
<protein>
    <recommendedName>
        <fullName evidence="1">Integrase catalytic domain-containing protein</fullName>
    </recommendedName>
</protein>
<name>A0A1F7URL0_9BACT</name>
<dbReference type="GO" id="GO:0003676">
    <property type="term" value="F:nucleic acid binding"/>
    <property type="evidence" value="ECO:0007669"/>
    <property type="project" value="InterPro"/>
</dbReference>
<evidence type="ECO:0000313" key="2">
    <source>
        <dbReference type="EMBL" id="OGL80921.1"/>
    </source>
</evidence>
<reference evidence="2 3" key="1">
    <citation type="journal article" date="2016" name="Nat. Commun.">
        <title>Thousands of microbial genomes shed light on interconnected biogeochemical processes in an aquifer system.</title>
        <authorList>
            <person name="Anantharaman K."/>
            <person name="Brown C.T."/>
            <person name="Hug L.A."/>
            <person name="Sharon I."/>
            <person name="Castelle C.J."/>
            <person name="Probst A.J."/>
            <person name="Thomas B.C."/>
            <person name="Singh A."/>
            <person name="Wilkins M.J."/>
            <person name="Karaoz U."/>
            <person name="Brodie E.L."/>
            <person name="Williams K.H."/>
            <person name="Hubbard S.S."/>
            <person name="Banfield J.F."/>
        </authorList>
    </citation>
    <scope>NUCLEOTIDE SEQUENCE [LARGE SCALE GENOMIC DNA]</scope>
</reference>
<dbReference type="EMBL" id="MGEJ01000012">
    <property type="protein sequence ID" value="OGL80921.1"/>
    <property type="molecule type" value="Genomic_DNA"/>
</dbReference>
<evidence type="ECO:0000259" key="1">
    <source>
        <dbReference type="PROSITE" id="PS50994"/>
    </source>
</evidence>
<accession>A0A1F7URL0</accession>
<dbReference type="Pfam" id="PF00665">
    <property type="entry name" value="rve"/>
    <property type="match status" value="1"/>
</dbReference>